<dbReference type="InterPro" id="IPR001412">
    <property type="entry name" value="aa-tRNA-synth_I_CS"/>
</dbReference>
<dbReference type="InterPro" id="IPR022380">
    <property type="entry name" value="Glu-Q_tRNA(Asp)_Synthase"/>
</dbReference>
<dbReference type="EMBL" id="CAESAN010000022">
    <property type="protein sequence ID" value="CAB4338857.1"/>
    <property type="molecule type" value="Genomic_DNA"/>
</dbReference>
<keyword evidence="6" id="KW-0030">Aminoacyl-tRNA synthetase</keyword>
<dbReference type="GO" id="GO:0004818">
    <property type="term" value="F:glutamate-tRNA ligase activity"/>
    <property type="evidence" value="ECO:0007669"/>
    <property type="project" value="TreeGrafter"/>
</dbReference>
<keyword evidence="3" id="KW-0547">Nucleotide-binding</keyword>
<proteinExistence type="predicted"/>
<dbReference type="NCBIfam" id="NF004314">
    <property type="entry name" value="PRK05710.1-3"/>
    <property type="match status" value="1"/>
</dbReference>
<keyword evidence="4" id="KW-0862">Zinc</keyword>
<dbReference type="InterPro" id="IPR000924">
    <property type="entry name" value="Glu/Gln-tRNA-synth"/>
</dbReference>
<organism evidence="9">
    <name type="scientific">freshwater metagenome</name>
    <dbReference type="NCBI Taxonomy" id="449393"/>
    <lineage>
        <taxon>unclassified sequences</taxon>
        <taxon>metagenomes</taxon>
        <taxon>ecological metagenomes</taxon>
    </lineage>
</organism>
<evidence type="ECO:0000259" key="8">
    <source>
        <dbReference type="Pfam" id="PF00749"/>
    </source>
</evidence>
<dbReference type="InterPro" id="IPR020058">
    <property type="entry name" value="Glu/Gln-tRNA-synth_Ib_cat-dom"/>
</dbReference>
<evidence type="ECO:0000256" key="5">
    <source>
        <dbReference type="ARBA" id="ARBA00022840"/>
    </source>
</evidence>
<keyword evidence="1" id="KW-0436">Ligase</keyword>
<dbReference type="SUPFAM" id="SSF52374">
    <property type="entry name" value="Nucleotidylyl transferase"/>
    <property type="match status" value="1"/>
</dbReference>
<feature type="region of interest" description="Disordered" evidence="7">
    <location>
        <begin position="244"/>
        <end position="265"/>
    </location>
</feature>
<dbReference type="NCBIfam" id="TIGR03838">
    <property type="entry name" value="queuosine_YadB"/>
    <property type="match status" value="1"/>
</dbReference>
<dbReference type="InterPro" id="IPR014729">
    <property type="entry name" value="Rossmann-like_a/b/a_fold"/>
</dbReference>
<dbReference type="GO" id="GO:0006400">
    <property type="term" value="P:tRNA modification"/>
    <property type="evidence" value="ECO:0007669"/>
    <property type="project" value="InterPro"/>
</dbReference>
<reference evidence="9" key="1">
    <citation type="submission" date="2020-05" db="EMBL/GenBank/DDBJ databases">
        <authorList>
            <person name="Chiriac C."/>
            <person name="Salcher M."/>
            <person name="Ghai R."/>
            <person name="Kavagutti S V."/>
        </authorList>
    </citation>
    <scope>NUCLEOTIDE SEQUENCE</scope>
</reference>
<dbReference type="GO" id="GO:0008270">
    <property type="term" value="F:zinc ion binding"/>
    <property type="evidence" value="ECO:0007669"/>
    <property type="project" value="InterPro"/>
</dbReference>
<dbReference type="GO" id="GO:0005524">
    <property type="term" value="F:ATP binding"/>
    <property type="evidence" value="ECO:0007669"/>
    <property type="project" value="UniProtKB-KW"/>
</dbReference>
<dbReference type="NCBIfam" id="NF004315">
    <property type="entry name" value="PRK05710.1-4"/>
    <property type="match status" value="1"/>
</dbReference>
<sequence>MPRGLLQLAAPPANAHGRFAPSPTGTLHLGNLRTALVAWCCARSQGAEFSLRIEDLDRDRVRPGSEAKQLADLEAIGIDWDGPILRQSERTTVYEGAIEVLRDQGLVYECWCTRSEIRDAASAPHAAAGTYPGTCRRLSSREIAERRQAGRPAALRVSAEAAEVEFFDRVHGATAGTVDDFVIARRDGTASYNLAVTVDDAAQRIGEIVRGDDLLDATPAQRWLQQKLGYDEPTYTHLPLVRDADGKRSSKRDASTTLDGQSALGIPPDRVRTSLLASLGLCDDGEQLSSAALLSRFRSIVVESPE</sequence>
<evidence type="ECO:0000256" key="4">
    <source>
        <dbReference type="ARBA" id="ARBA00022833"/>
    </source>
</evidence>
<dbReference type="AlphaFoldDB" id="A0A6J5ZCS0"/>
<evidence type="ECO:0000256" key="2">
    <source>
        <dbReference type="ARBA" id="ARBA00022723"/>
    </source>
</evidence>
<dbReference type="Pfam" id="PF00749">
    <property type="entry name" value="tRNA-synt_1c"/>
    <property type="match status" value="1"/>
</dbReference>
<dbReference type="PANTHER" id="PTHR43311:SF1">
    <property type="entry name" value="GLUTAMYL-Q TRNA(ASP) SYNTHETASE"/>
    <property type="match status" value="1"/>
</dbReference>
<dbReference type="PANTHER" id="PTHR43311">
    <property type="entry name" value="GLUTAMATE--TRNA LIGASE"/>
    <property type="match status" value="1"/>
</dbReference>
<dbReference type="InterPro" id="IPR049940">
    <property type="entry name" value="GluQ/Sye"/>
</dbReference>
<dbReference type="GO" id="GO:0006424">
    <property type="term" value="P:glutamyl-tRNA aminoacylation"/>
    <property type="evidence" value="ECO:0007669"/>
    <property type="project" value="InterPro"/>
</dbReference>
<protein>
    <submittedName>
        <fullName evidence="9">Unannotated protein</fullName>
    </submittedName>
</protein>
<gene>
    <name evidence="9" type="ORF">UFOPK3547_00397</name>
</gene>
<dbReference type="PRINTS" id="PR00987">
    <property type="entry name" value="TRNASYNTHGLU"/>
</dbReference>
<evidence type="ECO:0000256" key="1">
    <source>
        <dbReference type="ARBA" id="ARBA00022598"/>
    </source>
</evidence>
<dbReference type="GO" id="GO:0005829">
    <property type="term" value="C:cytosol"/>
    <property type="evidence" value="ECO:0007669"/>
    <property type="project" value="TreeGrafter"/>
</dbReference>
<evidence type="ECO:0000256" key="7">
    <source>
        <dbReference type="SAM" id="MobiDB-lite"/>
    </source>
</evidence>
<name>A0A6J5ZCS0_9ZZZZ</name>
<evidence type="ECO:0000256" key="3">
    <source>
        <dbReference type="ARBA" id="ARBA00022741"/>
    </source>
</evidence>
<evidence type="ECO:0000256" key="6">
    <source>
        <dbReference type="ARBA" id="ARBA00023146"/>
    </source>
</evidence>
<accession>A0A6J5ZCS0</accession>
<feature type="domain" description="Glutamyl/glutaminyl-tRNA synthetase class Ib catalytic" evidence="8">
    <location>
        <begin position="17"/>
        <end position="260"/>
    </location>
</feature>
<dbReference type="PROSITE" id="PS00178">
    <property type="entry name" value="AA_TRNA_LIGASE_I"/>
    <property type="match status" value="1"/>
</dbReference>
<dbReference type="Gene3D" id="3.40.50.620">
    <property type="entry name" value="HUPs"/>
    <property type="match status" value="1"/>
</dbReference>
<keyword evidence="5" id="KW-0067">ATP-binding</keyword>
<keyword evidence="2" id="KW-0479">Metal-binding</keyword>
<feature type="compositionally biased region" description="Basic and acidic residues" evidence="7">
    <location>
        <begin position="244"/>
        <end position="254"/>
    </location>
</feature>
<evidence type="ECO:0000313" key="9">
    <source>
        <dbReference type="EMBL" id="CAB4338857.1"/>
    </source>
</evidence>